<dbReference type="Pfam" id="PF05175">
    <property type="entry name" value="MTS"/>
    <property type="match status" value="1"/>
</dbReference>
<protein>
    <submittedName>
        <fullName evidence="8">Methyltransferase</fullName>
    </submittedName>
</protein>
<comment type="caution">
    <text evidence="8">The sequence shown here is derived from an EMBL/GenBank/DDBJ whole genome shotgun (WGS) entry which is preliminary data.</text>
</comment>
<dbReference type="EMBL" id="JALKII010000004">
    <property type="protein sequence ID" value="MCK0537586.1"/>
    <property type="molecule type" value="Genomic_DNA"/>
</dbReference>
<evidence type="ECO:0000313" key="9">
    <source>
        <dbReference type="Proteomes" id="UP001165524"/>
    </source>
</evidence>
<evidence type="ECO:0000256" key="5">
    <source>
        <dbReference type="ARBA" id="ARBA00022691"/>
    </source>
</evidence>
<accession>A0ABT0E6X1</accession>
<feature type="domain" description="Methyltransferase small N-terminal" evidence="7">
    <location>
        <begin position="7"/>
        <end position="144"/>
    </location>
</feature>
<evidence type="ECO:0000313" key="8">
    <source>
        <dbReference type="EMBL" id="MCK0537586.1"/>
    </source>
</evidence>
<evidence type="ECO:0000256" key="3">
    <source>
        <dbReference type="ARBA" id="ARBA00022603"/>
    </source>
</evidence>
<dbReference type="GO" id="GO:0008168">
    <property type="term" value="F:methyltransferase activity"/>
    <property type="evidence" value="ECO:0007669"/>
    <property type="project" value="UniProtKB-KW"/>
</dbReference>
<dbReference type="GO" id="GO:0032259">
    <property type="term" value="P:methylation"/>
    <property type="evidence" value="ECO:0007669"/>
    <property type="project" value="UniProtKB-KW"/>
</dbReference>
<evidence type="ECO:0000256" key="1">
    <source>
        <dbReference type="ARBA" id="ARBA00022490"/>
    </source>
</evidence>
<evidence type="ECO:0000256" key="2">
    <source>
        <dbReference type="ARBA" id="ARBA00022552"/>
    </source>
</evidence>
<sequence>MENTTRLLQRHQPTLASRQVLIVDANDAALRHVSPGRVVLHTDLASVPADQFQAVPSVPPGTDLLIVILPKSRERLDFLLAALAGELAAPLECWLVGPGKGGIRGALKQFRQAAGEPVLLDSARHCRLYQGVLAPAAPLALANFERCWRQDGLQICSLPGVFSHGRTDDGTALLMEELAAQPVTGAVLEVGCGAGVLTAMLAAGGARVTAVDVSATAVLATRRTLAANALEAQVTGSDLYQQVSGRFDAICTNPPFHDGIARTIETTRMLIQGARARLVTGGELVLVANHGLPYGEILADSFAQVTVARENNRFRVWRCR</sequence>
<dbReference type="Pfam" id="PF08468">
    <property type="entry name" value="MTS_N"/>
    <property type="match status" value="1"/>
</dbReference>
<dbReference type="InterPro" id="IPR013675">
    <property type="entry name" value="Mtase_sm_N"/>
</dbReference>
<gene>
    <name evidence="8" type="ORF">MU846_07675</name>
</gene>
<dbReference type="InterPro" id="IPR029063">
    <property type="entry name" value="SAM-dependent_MTases_sf"/>
</dbReference>
<reference evidence="8" key="1">
    <citation type="submission" date="2022-04" db="EMBL/GenBank/DDBJ databases">
        <title>Alcanivorax sp. CY1518 draft genome sequence.</title>
        <authorList>
            <person name="Zhao G."/>
            <person name="An M."/>
        </authorList>
    </citation>
    <scope>NUCLEOTIDE SEQUENCE</scope>
    <source>
        <strain evidence="8">CY1518</strain>
    </source>
</reference>
<keyword evidence="9" id="KW-1185">Reference proteome</keyword>
<keyword evidence="2" id="KW-0698">rRNA processing</keyword>
<dbReference type="InterPro" id="IPR007848">
    <property type="entry name" value="Small_mtfrase_dom"/>
</dbReference>
<dbReference type="RefSeq" id="WP_246951324.1">
    <property type="nucleotide sequence ID" value="NZ_JALKII010000004.1"/>
</dbReference>
<dbReference type="SUPFAM" id="SSF53335">
    <property type="entry name" value="S-adenosyl-L-methionine-dependent methyltransferases"/>
    <property type="match status" value="1"/>
</dbReference>
<name>A0ABT0E6X1_9GAMM</name>
<keyword evidence="1" id="KW-0963">Cytoplasm</keyword>
<feature type="domain" description="Methyltransferase small" evidence="6">
    <location>
        <begin position="153"/>
        <end position="317"/>
    </location>
</feature>
<dbReference type="PANTHER" id="PTHR47816">
    <property type="entry name" value="RIBOSOMAL RNA SMALL SUBUNIT METHYLTRANSFERASE C"/>
    <property type="match status" value="1"/>
</dbReference>
<evidence type="ECO:0000259" key="7">
    <source>
        <dbReference type="Pfam" id="PF08468"/>
    </source>
</evidence>
<organism evidence="8 9">
    <name type="scientific">Alcanivorax quisquiliarum</name>
    <dbReference type="NCBI Taxonomy" id="2933565"/>
    <lineage>
        <taxon>Bacteria</taxon>
        <taxon>Pseudomonadati</taxon>
        <taxon>Pseudomonadota</taxon>
        <taxon>Gammaproteobacteria</taxon>
        <taxon>Oceanospirillales</taxon>
        <taxon>Alcanivoracaceae</taxon>
        <taxon>Alcanivorax</taxon>
    </lineage>
</organism>
<dbReference type="CDD" id="cd02440">
    <property type="entry name" value="AdoMet_MTases"/>
    <property type="match status" value="1"/>
</dbReference>
<evidence type="ECO:0000256" key="4">
    <source>
        <dbReference type="ARBA" id="ARBA00022679"/>
    </source>
</evidence>
<dbReference type="PANTHER" id="PTHR47816:SF4">
    <property type="entry name" value="RIBOSOMAL RNA SMALL SUBUNIT METHYLTRANSFERASE C"/>
    <property type="match status" value="1"/>
</dbReference>
<proteinExistence type="predicted"/>
<keyword evidence="3 8" id="KW-0489">Methyltransferase</keyword>
<keyword evidence="5" id="KW-0949">S-adenosyl-L-methionine</keyword>
<dbReference type="InterPro" id="IPR046977">
    <property type="entry name" value="RsmC/RlmG"/>
</dbReference>
<dbReference type="Gene3D" id="3.40.50.150">
    <property type="entry name" value="Vaccinia Virus protein VP39"/>
    <property type="match status" value="2"/>
</dbReference>
<evidence type="ECO:0000259" key="6">
    <source>
        <dbReference type="Pfam" id="PF05175"/>
    </source>
</evidence>
<keyword evidence="4" id="KW-0808">Transferase</keyword>
<dbReference type="Proteomes" id="UP001165524">
    <property type="component" value="Unassembled WGS sequence"/>
</dbReference>